<dbReference type="EMBL" id="BGPR01110973">
    <property type="protein sequence ID" value="GBM90711.1"/>
    <property type="molecule type" value="Genomic_DNA"/>
</dbReference>
<accession>A0A4Y2JK46</accession>
<evidence type="ECO:0000313" key="2">
    <source>
        <dbReference type="Proteomes" id="UP000499080"/>
    </source>
</evidence>
<dbReference type="AlphaFoldDB" id="A0A4Y2JK46"/>
<proteinExistence type="predicted"/>
<reference evidence="1 2" key="1">
    <citation type="journal article" date="2019" name="Sci. Rep.">
        <title>Orb-weaving spider Araneus ventricosus genome elucidates the spidroin gene catalogue.</title>
        <authorList>
            <person name="Kono N."/>
            <person name="Nakamura H."/>
            <person name="Ohtoshi R."/>
            <person name="Moran D.A.P."/>
            <person name="Shinohara A."/>
            <person name="Yoshida Y."/>
            <person name="Fujiwara M."/>
            <person name="Mori M."/>
            <person name="Tomita M."/>
            <person name="Arakawa K."/>
        </authorList>
    </citation>
    <scope>NUCLEOTIDE SEQUENCE [LARGE SCALE GENOMIC DNA]</scope>
</reference>
<gene>
    <name evidence="1" type="ORF">AVEN_132393_1</name>
</gene>
<keyword evidence="2" id="KW-1185">Reference proteome</keyword>
<evidence type="ECO:0000313" key="1">
    <source>
        <dbReference type="EMBL" id="GBM90711.1"/>
    </source>
</evidence>
<name>A0A4Y2JK46_ARAVE</name>
<comment type="caution">
    <text evidence="1">The sequence shown here is derived from an EMBL/GenBank/DDBJ whole genome shotgun (WGS) entry which is preliminary data.</text>
</comment>
<sequence>MNTFFLPHHSVSQIPDCPSLPCQSGTSASTTSFSHTLAPPARESSYPMNTIFLPITVFLQQHYRSSSPVSSKFRQHLTSVLTLAPLRHVQQSCTPFSFLSLLHRQTGAPSYHVFLNTN</sequence>
<dbReference type="Proteomes" id="UP000499080">
    <property type="component" value="Unassembled WGS sequence"/>
</dbReference>
<protein>
    <submittedName>
        <fullName evidence="1">Uncharacterized protein</fullName>
    </submittedName>
</protein>
<organism evidence="1 2">
    <name type="scientific">Araneus ventricosus</name>
    <name type="common">Orbweaver spider</name>
    <name type="synonym">Epeira ventricosa</name>
    <dbReference type="NCBI Taxonomy" id="182803"/>
    <lineage>
        <taxon>Eukaryota</taxon>
        <taxon>Metazoa</taxon>
        <taxon>Ecdysozoa</taxon>
        <taxon>Arthropoda</taxon>
        <taxon>Chelicerata</taxon>
        <taxon>Arachnida</taxon>
        <taxon>Araneae</taxon>
        <taxon>Araneomorphae</taxon>
        <taxon>Entelegynae</taxon>
        <taxon>Araneoidea</taxon>
        <taxon>Araneidae</taxon>
        <taxon>Araneus</taxon>
    </lineage>
</organism>